<keyword evidence="2 8" id="KW-0645">Protease</keyword>
<sequence>MCGRFTNEMTWAEIHALYSIHDAPPAKTNSQPRFNIAPTQEVDFVHLDKAGNMELDRGRWWLVPFYAKELPKNAMFNARIEGVDTSGAFREGFKSRRCLIPADGYFEWTKNMEDGGKDPWLLQLPNGAPFSFAGIWAHNDNLGVTSCTIITAPAVPEISRIHNRMPIILPPEAYSTWLNTEIQGKDAKALLLDAQIDSQLEFHRVSREVNSSRYEGTDTKKPLINSL</sequence>
<keyword evidence="7" id="KW-0456">Lyase</keyword>
<organism evidence="9 10">
    <name type="scientific">Devosia soli</name>
    <dbReference type="NCBI Taxonomy" id="361041"/>
    <lineage>
        <taxon>Bacteria</taxon>
        <taxon>Pseudomonadati</taxon>
        <taxon>Pseudomonadota</taxon>
        <taxon>Alphaproteobacteria</taxon>
        <taxon>Hyphomicrobiales</taxon>
        <taxon>Devosiaceae</taxon>
        <taxon>Devosia</taxon>
    </lineage>
</organism>
<dbReference type="PANTHER" id="PTHR13604:SF0">
    <property type="entry name" value="ABASIC SITE PROCESSING PROTEIN HMCES"/>
    <property type="match status" value="1"/>
</dbReference>
<evidence type="ECO:0000256" key="5">
    <source>
        <dbReference type="ARBA" id="ARBA00023124"/>
    </source>
</evidence>
<accession>A0A0F5LFB0</accession>
<keyword evidence="4 8" id="KW-0378">Hydrolase</keyword>
<dbReference type="RefSeq" id="WP_046141348.1">
    <property type="nucleotide sequence ID" value="NZ_LAJG01000005.1"/>
</dbReference>
<dbReference type="GO" id="GO:0106300">
    <property type="term" value="P:protein-DNA covalent cross-linking repair"/>
    <property type="evidence" value="ECO:0007669"/>
    <property type="project" value="InterPro"/>
</dbReference>
<evidence type="ECO:0000256" key="1">
    <source>
        <dbReference type="ARBA" id="ARBA00008136"/>
    </source>
</evidence>
<dbReference type="InterPro" id="IPR003738">
    <property type="entry name" value="SRAP"/>
</dbReference>
<dbReference type="GO" id="GO:0003697">
    <property type="term" value="F:single-stranded DNA binding"/>
    <property type="evidence" value="ECO:0007669"/>
    <property type="project" value="InterPro"/>
</dbReference>
<evidence type="ECO:0000256" key="7">
    <source>
        <dbReference type="ARBA" id="ARBA00023239"/>
    </source>
</evidence>
<evidence type="ECO:0000256" key="4">
    <source>
        <dbReference type="ARBA" id="ARBA00022801"/>
    </source>
</evidence>
<evidence type="ECO:0000256" key="2">
    <source>
        <dbReference type="ARBA" id="ARBA00022670"/>
    </source>
</evidence>
<keyword evidence="5" id="KW-0190">Covalent protein-DNA linkage</keyword>
<reference evidence="9 10" key="1">
    <citation type="submission" date="2015-03" db="EMBL/GenBank/DDBJ databases">
        <authorList>
            <person name="Hassan Y.I."/>
            <person name="Lepp D."/>
            <person name="Zhou T."/>
        </authorList>
    </citation>
    <scope>NUCLEOTIDE SEQUENCE [LARGE SCALE GENOMIC DNA]</scope>
    <source>
        <strain evidence="9 10">GH2-10</strain>
    </source>
</reference>
<evidence type="ECO:0000313" key="9">
    <source>
        <dbReference type="EMBL" id="KKB81000.1"/>
    </source>
</evidence>
<gene>
    <name evidence="9" type="ORF">VW35_02175</name>
</gene>
<dbReference type="STRING" id="361041.VW35_02175"/>
<dbReference type="OrthoDB" id="9782620at2"/>
<evidence type="ECO:0000256" key="3">
    <source>
        <dbReference type="ARBA" id="ARBA00022763"/>
    </source>
</evidence>
<dbReference type="PATRIC" id="fig|361041.3.peg.3819"/>
<dbReference type="InterPro" id="IPR036590">
    <property type="entry name" value="SRAP-like"/>
</dbReference>
<comment type="caution">
    <text evidence="9">The sequence shown here is derived from an EMBL/GenBank/DDBJ whole genome shotgun (WGS) entry which is preliminary data.</text>
</comment>
<dbReference type="Pfam" id="PF02586">
    <property type="entry name" value="SRAP"/>
    <property type="match status" value="1"/>
</dbReference>
<evidence type="ECO:0000313" key="10">
    <source>
        <dbReference type="Proteomes" id="UP000033514"/>
    </source>
</evidence>
<keyword evidence="3" id="KW-0227">DNA damage</keyword>
<keyword evidence="10" id="KW-1185">Reference proteome</keyword>
<dbReference type="GO" id="GO:0008233">
    <property type="term" value="F:peptidase activity"/>
    <property type="evidence" value="ECO:0007669"/>
    <property type="project" value="UniProtKB-KW"/>
</dbReference>
<dbReference type="AlphaFoldDB" id="A0A0F5LFB0"/>
<proteinExistence type="inferred from homology"/>
<keyword evidence="6" id="KW-0238">DNA-binding</keyword>
<evidence type="ECO:0000256" key="8">
    <source>
        <dbReference type="RuleBase" id="RU364100"/>
    </source>
</evidence>
<dbReference type="EMBL" id="LAJG01000005">
    <property type="protein sequence ID" value="KKB81000.1"/>
    <property type="molecule type" value="Genomic_DNA"/>
</dbReference>
<dbReference type="GO" id="GO:0006508">
    <property type="term" value="P:proteolysis"/>
    <property type="evidence" value="ECO:0007669"/>
    <property type="project" value="UniProtKB-KW"/>
</dbReference>
<dbReference type="GO" id="GO:0016829">
    <property type="term" value="F:lyase activity"/>
    <property type="evidence" value="ECO:0007669"/>
    <property type="project" value="UniProtKB-KW"/>
</dbReference>
<evidence type="ECO:0000256" key="6">
    <source>
        <dbReference type="ARBA" id="ARBA00023125"/>
    </source>
</evidence>
<dbReference type="SUPFAM" id="SSF143081">
    <property type="entry name" value="BB1717-like"/>
    <property type="match status" value="1"/>
</dbReference>
<dbReference type="Proteomes" id="UP000033514">
    <property type="component" value="Unassembled WGS sequence"/>
</dbReference>
<comment type="similarity">
    <text evidence="1 8">Belongs to the SOS response-associated peptidase family.</text>
</comment>
<protein>
    <recommendedName>
        <fullName evidence="8">Abasic site processing protein</fullName>
        <ecNumber evidence="8">3.4.-.-</ecNumber>
    </recommendedName>
</protein>
<dbReference type="PANTHER" id="PTHR13604">
    <property type="entry name" value="DC12-RELATED"/>
    <property type="match status" value="1"/>
</dbReference>
<name>A0A0F5LFB0_9HYPH</name>
<dbReference type="Gene3D" id="3.90.1680.10">
    <property type="entry name" value="SOS response associated peptidase-like"/>
    <property type="match status" value="1"/>
</dbReference>
<dbReference type="EC" id="3.4.-.-" evidence="8"/>